<reference evidence="1" key="1">
    <citation type="submission" date="2023-03" db="EMBL/GenBank/DDBJ databases">
        <title>Chromosome-scale reference genome and RAD-based genetic map of yellow starthistle (Centaurea solstitialis) reveal putative structural variation and QTLs associated with invader traits.</title>
        <authorList>
            <person name="Reatini B."/>
            <person name="Cang F.A."/>
            <person name="Jiang Q."/>
            <person name="Mckibben M.T.W."/>
            <person name="Barker M.S."/>
            <person name="Rieseberg L.H."/>
            <person name="Dlugosch K.M."/>
        </authorList>
    </citation>
    <scope>NUCLEOTIDE SEQUENCE</scope>
    <source>
        <strain evidence="1">CAN-66</strain>
        <tissue evidence="1">Leaf</tissue>
    </source>
</reference>
<protein>
    <submittedName>
        <fullName evidence="1">Uncharacterized protein</fullName>
    </submittedName>
</protein>
<dbReference type="Proteomes" id="UP001172457">
    <property type="component" value="Chromosome 8"/>
</dbReference>
<sequence length="139" mass="15906">MEEDMRDRSEGSLIKACRLSLTGKKEEYNWCLRLAPFVAKTTSLRSTCSGGAIYSKIGSQFFSAWWRVPFPALNLELLVQWGSILKLKGDKEKAFMGALYVLIWLIFFDDPTWEASSCFVLLVEKQVGKELVRRLECLV</sequence>
<dbReference type="EMBL" id="JARYMX010000008">
    <property type="protein sequence ID" value="KAJ9538999.1"/>
    <property type="molecule type" value="Genomic_DNA"/>
</dbReference>
<organism evidence="1 2">
    <name type="scientific">Centaurea solstitialis</name>
    <name type="common">yellow star-thistle</name>
    <dbReference type="NCBI Taxonomy" id="347529"/>
    <lineage>
        <taxon>Eukaryota</taxon>
        <taxon>Viridiplantae</taxon>
        <taxon>Streptophyta</taxon>
        <taxon>Embryophyta</taxon>
        <taxon>Tracheophyta</taxon>
        <taxon>Spermatophyta</taxon>
        <taxon>Magnoliopsida</taxon>
        <taxon>eudicotyledons</taxon>
        <taxon>Gunneridae</taxon>
        <taxon>Pentapetalae</taxon>
        <taxon>asterids</taxon>
        <taxon>campanulids</taxon>
        <taxon>Asterales</taxon>
        <taxon>Asteraceae</taxon>
        <taxon>Carduoideae</taxon>
        <taxon>Cardueae</taxon>
        <taxon>Centaureinae</taxon>
        <taxon>Centaurea</taxon>
    </lineage>
</organism>
<comment type="caution">
    <text evidence="1">The sequence shown here is derived from an EMBL/GenBank/DDBJ whole genome shotgun (WGS) entry which is preliminary data.</text>
</comment>
<proteinExistence type="predicted"/>
<dbReference type="AlphaFoldDB" id="A0AA38W6A6"/>
<name>A0AA38W6A6_9ASTR</name>
<gene>
    <name evidence="1" type="ORF">OSB04_031732</name>
</gene>
<evidence type="ECO:0000313" key="1">
    <source>
        <dbReference type="EMBL" id="KAJ9538999.1"/>
    </source>
</evidence>
<accession>A0AA38W6A6</accession>
<keyword evidence="2" id="KW-1185">Reference proteome</keyword>
<evidence type="ECO:0000313" key="2">
    <source>
        <dbReference type="Proteomes" id="UP001172457"/>
    </source>
</evidence>